<protein>
    <submittedName>
        <fullName evidence="1">Uncharacterized protein</fullName>
    </submittedName>
</protein>
<organism evidence="1">
    <name type="scientific">Rhizophora mucronata</name>
    <name type="common">Asiatic mangrove</name>
    <dbReference type="NCBI Taxonomy" id="61149"/>
    <lineage>
        <taxon>Eukaryota</taxon>
        <taxon>Viridiplantae</taxon>
        <taxon>Streptophyta</taxon>
        <taxon>Embryophyta</taxon>
        <taxon>Tracheophyta</taxon>
        <taxon>Spermatophyta</taxon>
        <taxon>Magnoliopsida</taxon>
        <taxon>eudicotyledons</taxon>
        <taxon>Gunneridae</taxon>
        <taxon>Pentapetalae</taxon>
        <taxon>rosids</taxon>
        <taxon>fabids</taxon>
        <taxon>Malpighiales</taxon>
        <taxon>Rhizophoraceae</taxon>
        <taxon>Rhizophora</taxon>
    </lineage>
</organism>
<dbReference type="AlphaFoldDB" id="A0A2P2P4T5"/>
<evidence type="ECO:0000313" key="1">
    <source>
        <dbReference type="EMBL" id="MBX49641.1"/>
    </source>
</evidence>
<proteinExistence type="predicted"/>
<dbReference type="EMBL" id="GGEC01069157">
    <property type="protein sequence ID" value="MBX49641.1"/>
    <property type="molecule type" value="Transcribed_RNA"/>
</dbReference>
<reference evidence="1" key="1">
    <citation type="submission" date="2018-02" db="EMBL/GenBank/DDBJ databases">
        <title>Rhizophora mucronata_Transcriptome.</title>
        <authorList>
            <person name="Meera S.P."/>
            <person name="Sreeshan A."/>
            <person name="Augustine A."/>
        </authorList>
    </citation>
    <scope>NUCLEOTIDE SEQUENCE</scope>
    <source>
        <tissue evidence="1">Leaf</tissue>
    </source>
</reference>
<name>A0A2P2P4T5_RHIMU</name>
<sequence length="28" mass="3034">MIAIFLGSIIYLKCCALGTPPLVLQKNI</sequence>
<accession>A0A2P2P4T5</accession>